<protein>
    <submittedName>
        <fullName evidence="1">Uncharacterized protein</fullName>
    </submittedName>
</protein>
<sequence>MNFESLCQLQSLWSSCTEYTPVLSPSLGLQGAGHEGVATGRGGLSLRSCFFSFLPIQVFAF</sequence>
<accession>A0A372LMS5</accession>
<dbReference type="EMBL" id="QVTE01000032">
    <property type="protein sequence ID" value="RFU68663.1"/>
    <property type="molecule type" value="Genomic_DNA"/>
</dbReference>
<comment type="caution">
    <text evidence="1">The sequence shown here is derived from an EMBL/GenBank/DDBJ whole genome shotgun (WGS) entry which is preliminary data.</text>
</comment>
<dbReference type="Proteomes" id="UP000264541">
    <property type="component" value="Unassembled WGS sequence"/>
</dbReference>
<dbReference type="AlphaFoldDB" id="A0A372LMS5"/>
<reference evidence="1 2" key="1">
    <citation type="submission" date="2018-08" db="EMBL/GenBank/DDBJ databases">
        <title>Bacillus chawlae sp. nov., Bacillus glennii sp. nov., and Bacillus saganii sp. nov. Isolated from the Vehicle Assembly Building at Kennedy Space Center where the Viking Spacecraft were Assembled.</title>
        <authorList>
            <person name="Seuylemezian A."/>
            <person name="Vaishampayan P."/>
        </authorList>
    </citation>
    <scope>NUCLEOTIDE SEQUENCE [LARGE SCALE GENOMIC DNA]</scope>
    <source>
        <strain evidence="1 2">V47-23a</strain>
    </source>
</reference>
<evidence type="ECO:0000313" key="2">
    <source>
        <dbReference type="Proteomes" id="UP000264541"/>
    </source>
</evidence>
<keyword evidence="2" id="KW-1185">Reference proteome</keyword>
<name>A0A372LMS5_9BACI</name>
<gene>
    <name evidence="1" type="ORF">D0469_11930</name>
</gene>
<evidence type="ECO:0000313" key="1">
    <source>
        <dbReference type="EMBL" id="RFU68663.1"/>
    </source>
</evidence>
<proteinExistence type="predicted"/>
<organism evidence="1 2">
    <name type="scientific">Peribacillus saganii</name>
    <dbReference type="NCBI Taxonomy" id="2303992"/>
    <lineage>
        <taxon>Bacteria</taxon>
        <taxon>Bacillati</taxon>
        <taxon>Bacillota</taxon>
        <taxon>Bacilli</taxon>
        <taxon>Bacillales</taxon>
        <taxon>Bacillaceae</taxon>
        <taxon>Peribacillus</taxon>
    </lineage>
</organism>